<dbReference type="NCBIfam" id="TIGR00291">
    <property type="entry name" value="RNA_SBDS"/>
    <property type="match status" value="1"/>
</dbReference>
<dbReference type="GO" id="GO:0005634">
    <property type="term" value="C:nucleus"/>
    <property type="evidence" value="ECO:0007669"/>
    <property type="project" value="UniProtKB-SubCell"/>
</dbReference>
<sequence>MSRTLVQPIGQKRLTNVAVVRLKKHGMRFEIACYPNTVLSWRSGVEKDLDEVLQSHTVYTNVSKGVLAKSKDLIAAFGTDDHSKICLDILKKGELQVAGKERESLLSSQFRDIATIVMHKTYNPETQRPYTISMIERLMREIHFAVDPHSTSKKQALELIQELQKHFPIKRCPLRIRATAPDDQVPELLGKLNEWNAIVISKEGSSAQLSVIFELEPGLYKDCHDFVMNKMHGRFEVLAHSLYVEGDTQVEQYNDYEDIPEALPKETYDSVLQLNEKLQKQTISSTSRPTEGQQKQNKCSTCNVSFDDSKLYREHHKSEWHKHNIKRKTRQLPPLTEEECMADMELGDSKSDLKDYSF</sequence>
<dbReference type="InterPro" id="IPR019783">
    <property type="entry name" value="SDO1/SBDS_N"/>
</dbReference>
<proteinExistence type="inferred from homology"/>
<evidence type="ECO:0000256" key="4">
    <source>
        <dbReference type="ARBA" id="ARBA00022490"/>
    </source>
</evidence>
<evidence type="ECO:0000256" key="6">
    <source>
        <dbReference type="ARBA" id="ARBA00023242"/>
    </source>
</evidence>
<dbReference type="GO" id="GO:0005737">
    <property type="term" value="C:cytoplasm"/>
    <property type="evidence" value="ECO:0007669"/>
    <property type="project" value="UniProtKB-SubCell"/>
</dbReference>
<dbReference type="PANTHER" id="PTHR10927:SF1">
    <property type="entry name" value="RIBOSOME MATURATION PROTEIN SBDS"/>
    <property type="match status" value="1"/>
</dbReference>
<evidence type="ECO:0000256" key="1">
    <source>
        <dbReference type="ARBA" id="ARBA00004123"/>
    </source>
</evidence>
<dbReference type="Gene3D" id="3.30.1250.10">
    <property type="entry name" value="Ribosome maturation protein SBDS, N-terminal domain"/>
    <property type="match status" value="1"/>
</dbReference>
<feature type="domain" description="C2H2-type" evidence="8">
    <location>
        <begin position="299"/>
        <end position="321"/>
    </location>
</feature>
<dbReference type="SUPFAM" id="SSF89895">
    <property type="entry name" value="FYSH domain"/>
    <property type="match status" value="1"/>
</dbReference>
<dbReference type="SUPFAM" id="SSF57667">
    <property type="entry name" value="beta-beta-alpha zinc fingers"/>
    <property type="match status" value="1"/>
</dbReference>
<name>A0A0B2SVE4_GLYSO</name>
<protein>
    <submittedName>
        <fullName evidence="9">Ribosome maturation protein SBDS</fullName>
    </submittedName>
</protein>
<dbReference type="InterPro" id="IPR018023">
    <property type="entry name" value="Ribosome_mat_SBDS_CS"/>
</dbReference>
<dbReference type="InterPro" id="IPR037188">
    <property type="entry name" value="Sdo1/SBDS_central_sf"/>
</dbReference>
<comment type="subunit">
    <text evidence="7">Associates with the 60S ribosomal subunit.</text>
</comment>
<dbReference type="FunFam" id="1.10.10.900:FF:000001">
    <property type="entry name" value="SBDS, ribosome maturation factor"/>
    <property type="match status" value="1"/>
</dbReference>
<evidence type="ECO:0000313" key="9">
    <source>
        <dbReference type="EMBL" id="KHN48514.1"/>
    </source>
</evidence>
<evidence type="ECO:0000256" key="5">
    <source>
        <dbReference type="ARBA" id="ARBA00022517"/>
    </source>
</evidence>
<dbReference type="EMBL" id="KN639457">
    <property type="protein sequence ID" value="KHN48514.1"/>
    <property type="molecule type" value="Genomic_DNA"/>
</dbReference>
<dbReference type="InterPro" id="IPR039100">
    <property type="entry name" value="Sdo1/SBDS-like"/>
</dbReference>
<reference evidence="9" key="1">
    <citation type="submission" date="2014-07" db="EMBL/GenBank/DDBJ databases">
        <title>Identification of a novel salt tolerance gene in wild soybean by whole-genome sequencing.</title>
        <authorList>
            <person name="Lam H.-M."/>
            <person name="Qi X."/>
            <person name="Li M.-W."/>
            <person name="Liu X."/>
            <person name="Xie M."/>
            <person name="Ni M."/>
            <person name="Xu X."/>
        </authorList>
    </citation>
    <scope>NUCLEOTIDE SEQUENCE [LARGE SCALE GENOMIC DNA]</scope>
    <source>
        <tissue evidence="9">Root</tissue>
    </source>
</reference>
<gene>
    <name evidence="9" type="ORF">glysoja_046633</name>
</gene>
<comment type="similarity">
    <text evidence="3">Belongs to the SDO1/SBDS family.</text>
</comment>
<evidence type="ECO:0000256" key="3">
    <source>
        <dbReference type="ARBA" id="ARBA00007433"/>
    </source>
</evidence>
<comment type="subcellular location">
    <subcellularLocation>
        <location evidence="2">Cytoplasm</location>
    </subcellularLocation>
    <subcellularLocation>
        <location evidence="1">Nucleus</location>
    </subcellularLocation>
</comment>
<evidence type="ECO:0000256" key="7">
    <source>
        <dbReference type="ARBA" id="ARBA00049708"/>
    </source>
</evidence>
<keyword evidence="4" id="KW-0963">Cytoplasm</keyword>
<dbReference type="Pfam" id="PF20268">
    <property type="entry name" value="SBDS_C"/>
    <property type="match status" value="1"/>
</dbReference>
<dbReference type="InterPro" id="IPR013087">
    <property type="entry name" value="Znf_C2H2_type"/>
</dbReference>
<keyword evidence="5" id="KW-0690">Ribosome biogenesis</keyword>
<dbReference type="PROSITE" id="PS00028">
    <property type="entry name" value="ZINC_FINGER_C2H2_1"/>
    <property type="match status" value="1"/>
</dbReference>
<dbReference type="Gene3D" id="3.30.160.60">
    <property type="entry name" value="Classic Zinc Finger"/>
    <property type="match status" value="1"/>
</dbReference>
<dbReference type="SUPFAM" id="SSF109728">
    <property type="entry name" value="Hypothetical protein AF0491, middle domain"/>
    <property type="match status" value="1"/>
</dbReference>
<accession>A0A0B2SVE4</accession>
<dbReference type="InterPro" id="IPR036786">
    <property type="entry name" value="Ribosome_mat_SBDS_N_sf"/>
</dbReference>
<dbReference type="InterPro" id="IPR018978">
    <property type="entry name" value="SDO1/SBDS_central"/>
</dbReference>
<dbReference type="InterPro" id="IPR046928">
    <property type="entry name" value="SDO1/SBDS_C"/>
</dbReference>
<dbReference type="PROSITE" id="PS01267">
    <property type="entry name" value="UPF0023"/>
    <property type="match status" value="1"/>
</dbReference>
<dbReference type="GO" id="GO:0042256">
    <property type="term" value="P:cytosolic ribosome assembly"/>
    <property type="evidence" value="ECO:0007669"/>
    <property type="project" value="InterPro"/>
</dbReference>
<dbReference type="InterPro" id="IPR002140">
    <property type="entry name" value="Sdo1/SBDS"/>
</dbReference>
<dbReference type="Proteomes" id="UP000053555">
    <property type="component" value="Unassembled WGS sequence"/>
</dbReference>
<dbReference type="FunFam" id="3.30.1250.10:FF:000001">
    <property type="entry name" value="SBDS, ribosome maturation factor"/>
    <property type="match status" value="1"/>
</dbReference>
<keyword evidence="6" id="KW-0539">Nucleus</keyword>
<dbReference type="Gene3D" id="1.10.10.900">
    <property type="entry name" value="SBDS protein C-terminal domain, subdomain 1"/>
    <property type="match status" value="1"/>
</dbReference>
<dbReference type="Pfam" id="PF09377">
    <property type="entry name" value="SBDS_domain_II"/>
    <property type="match status" value="1"/>
</dbReference>
<dbReference type="Gene3D" id="3.30.70.240">
    <property type="match status" value="1"/>
</dbReference>
<evidence type="ECO:0000259" key="8">
    <source>
        <dbReference type="PROSITE" id="PS00028"/>
    </source>
</evidence>
<dbReference type="AlphaFoldDB" id="A0A0B2SVE4"/>
<evidence type="ECO:0000256" key="2">
    <source>
        <dbReference type="ARBA" id="ARBA00004496"/>
    </source>
</evidence>
<organism evidence="9">
    <name type="scientific">Glycine soja</name>
    <name type="common">Wild soybean</name>
    <dbReference type="NCBI Taxonomy" id="3848"/>
    <lineage>
        <taxon>Eukaryota</taxon>
        <taxon>Viridiplantae</taxon>
        <taxon>Streptophyta</taxon>
        <taxon>Embryophyta</taxon>
        <taxon>Tracheophyta</taxon>
        <taxon>Spermatophyta</taxon>
        <taxon>Magnoliopsida</taxon>
        <taxon>eudicotyledons</taxon>
        <taxon>Gunneridae</taxon>
        <taxon>Pentapetalae</taxon>
        <taxon>rosids</taxon>
        <taxon>fabids</taxon>
        <taxon>Fabales</taxon>
        <taxon>Fabaceae</taxon>
        <taxon>Papilionoideae</taxon>
        <taxon>50 kb inversion clade</taxon>
        <taxon>NPAAA clade</taxon>
        <taxon>indigoferoid/millettioid clade</taxon>
        <taxon>Phaseoleae</taxon>
        <taxon>Glycine</taxon>
        <taxon>Glycine subgen. Soja</taxon>
    </lineage>
</organism>
<dbReference type="PANTHER" id="PTHR10927">
    <property type="entry name" value="RIBOSOME MATURATION PROTEIN SBDS"/>
    <property type="match status" value="1"/>
</dbReference>
<dbReference type="InterPro" id="IPR036236">
    <property type="entry name" value="Znf_C2H2_sf"/>
</dbReference>
<dbReference type="Pfam" id="PF01172">
    <property type="entry name" value="SBDS_N"/>
    <property type="match status" value="1"/>
</dbReference>